<sequence>MRKFSKKTAIALGAAGALTVAGVAYAAWSSSGAGSGSVTSTSAINSTISPTGTSAALYPGATQTFTISVTNPNSYPVKVTSISSGSSAADGGCGAGSVTSDAVSNPSGTIAANGSSTYTLTAHMTGDADDACQGKNFSLTLTATLASAA</sequence>
<dbReference type="SUPFAM" id="SSF117070">
    <property type="entry name" value="LEA14-like"/>
    <property type="match status" value="1"/>
</dbReference>
<dbReference type="EMBL" id="FNON01000002">
    <property type="protein sequence ID" value="SDX22985.1"/>
    <property type="molecule type" value="Genomic_DNA"/>
</dbReference>
<evidence type="ECO:0000256" key="1">
    <source>
        <dbReference type="SAM" id="SignalP"/>
    </source>
</evidence>
<evidence type="ECO:0000313" key="2">
    <source>
        <dbReference type="EMBL" id="SDX22985.1"/>
    </source>
</evidence>
<feature type="chain" id="PRO_5011621678" description="SipW-cognate class signal peptide" evidence="1">
    <location>
        <begin position="27"/>
        <end position="149"/>
    </location>
</feature>
<name>A0A1H3A028_9PSEU</name>
<dbReference type="GO" id="GO:0005975">
    <property type="term" value="P:carbohydrate metabolic process"/>
    <property type="evidence" value="ECO:0007669"/>
    <property type="project" value="UniProtKB-ARBA"/>
</dbReference>
<keyword evidence="3" id="KW-1185">Reference proteome</keyword>
<feature type="signal peptide" evidence="1">
    <location>
        <begin position="1"/>
        <end position="26"/>
    </location>
</feature>
<gene>
    <name evidence="2" type="ORF">SAMN05421504_102741</name>
</gene>
<dbReference type="RefSeq" id="WP_091288586.1">
    <property type="nucleotide sequence ID" value="NZ_FNON01000002.1"/>
</dbReference>
<dbReference type="STRING" id="589385.SAMN05421504_102741"/>
<proteinExistence type="predicted"/>
<evidence type="ECO:0008006" key="4">
    <source>
        <dbReference type="Google" id="ProtNLM"/>
    </source>
</evidence>
<dbReference type="OrthoDB" id="3635400at2"/>
<dbReference type="Proteomes" id="UP000199515">
    <property type="component" value="Unassembled WGS sequence"/>
</dbReference>
<reference evidence="2 3" key="1">
    <citation type="submission" date="2016-10" db="EMBL/GenBank/DDBJ databases">
        <authorList>
            <person name="de Groot N.N."/>
        </authorList>
    </citation>
    <scope>NUCLEOTIDE SEQUENCE [LARGE SCALE GENOMIC DNA]</scope>
    <source>
        <strain evidence="2 3">CPCC 202699</strain>
    </source>
</reference>
<organism evidence="2 3">
    <name type="scientific">Amycolatopsis xylanica</name>
    <dbReference type="NCBI Taxonomy" id="589385"/>
    <lineage>
        <taxon>Bacteria</taxon>
        <taxon>Bacillati</taxon>
        <taxon>Actinomycetota</taxon>
        <taxon>Actinomycetes</taxon>
        <taxon>Pseudonocardiales</taxon>
        <taxon>Pseudonocardiaceae</taxon>
        <taxon>Amycolatopsis</taxon>
    </lineage>
</organism>
<accession>A0A1H3A028</accession>
<evidence type="ECO:0000313" key="3">
    <source>
        <dbReference type="Proteomes" id="UP000199515"/>
    </source>
</evidence>
<dbReference type="AlphaFoldDB" id="A0A1H3A028"/>
<dbReference type="InterPro" id="IPR013783">
    <property type="entry name" value="Ig-like_fold"/>
</dbReference>
<keyword evidence="1" id="KW-0732">Signal</keyword>
<protein>
    <recommendedName>
        <fullName evidence="4">SipW-cognate class signal peptide</fullName>
    </recommendedName>
</protein>
<dbReference type="Gene3D" id="2.60.40.10">
    <property type="entry name" value="Immunoglobulins"/>
    <property type="match status" value="1"/>
</dbReference>